<evidence type="ECO:0000313" key="3">
    <source>
        <dbReference type="Proteomes" id="UP000199705"/>
    </source>
</evidence>
<dbReference type="AlphaFoldDB" id="A0A1G8AHM8"/>
<organism evidence="2 3">
    <name type="scientific">Mucilaginibacter gossypii</name>
    <dbReference type="NCBI Taxonomy" id="551996"/>
    <lineage>
        <taxon>Bacteria</taxon>
        <taxon>Pseudomonadati</taxon>
        <taxon>Bacteroidota</taxon>
        <taxon>Sphingobacteriia</taxon>
        <taxon>Sphingobacteriales</taxon>
        <taxon>Sphingobacteriaceae</taxon>
        <taxon>Mucilaginibacter</taxon>
    </lineage>
</organism>
<dbReference type="STRING" id="551996.SAMN05192573_107201"/>
<keyword evidence="1" id="KW-0812">Transmembrane</keyword>
<proteinExistence type="predicted"/>
<feature type="transmembrane region" description="Helical" evidence="1">
    <location>
        <begin position="20"/>
        <end position="42"/>
    </location>
</feature>
<keyword evidence="3" id="KW-1185">Reference proteome</keyword>
<keyword evidence="1" id="KW-1133">Transmembrane helix</keyword>
<dbReference type="Proteomes" id="UP000199705">
    <property type="component" value="Unassembled WGS sequence"/>
</dbReference>
<gene>
    <name evidence="2" type="ORF">SAMN05192573_107201</name>
</gene>
<evidence type="ECO:0000256" key="1">
    <source>
        <dbReference type="SAM" id="Phobius"/>
    </source>
</evidence>
<reference evidence="3" key="1">
    <citation type="submission" date="2016-10" db="EMBL/GenBank/DDBJ databases">
        <authorList>
            <person name="Varghese N."/>
            <person name="Submissions S."/>
        </authorList>
    </citation>
    <scope>NUCLEOTIDE SEQUENCE [LARGE SCALE GENOMIC DNA]</scope>
    <source>
        <strain evidence="3">Gh-67</strain>
    </source>
</reference>
<evidence type="ECO:0000313" key="2">
    <source>
        <dbReference type="EMBL" id="SDH20458.1"/>
    </source>
</evidence>
<keyword evidence="1" id="KW-0472">Membrane</keyword>
<accession>A0A1G8AHM8</accession>
<name>A0A1G8AHM8_9SPHI</name>
<dbReference type="EMBL" id="FNCG01000007">
    <property type="protein sequence ID" value="SDH20458.1"/>
    <property type="molecule type" value="Genomic_DNA"/>
</dbReference>
<protein>
    <submittedName>
        <fullName evidence="2">Uncharacterized protein</fullName>
    </submittedName>
</protein>
<sequence length="71" mass="8002">MPKLNYFRQFLRVGNRLTDAIYGSCLAVSFLVDGIISALLGVDKDIDAAEKNSVLRGYYAIFLEFHLIDCQ</sequence>